<evidence type="ECO:0000256" key="3">
    <source>
        <dbReference type="RuleBase" id="RU000524"/>
    </source>
</evidence>
<keyword evidence="2" id="KW-0234">DNA repair</keyword>
<evidence type="ECO:0000256" key="1">
    <source>
        <dbReference type="ARBA" id="ARBA00023125"/>
    </source>
</evidence>
<dbReference type="GO" id="GO:0006310">
    <property type="term" value="P:DNA recombination"/>
    <property type="evidence" value="ECO:0007669"/>
    <property type="project" value="UniProtKB-UniRule"/>
</dbReference>
<proteinExistence type="inferred from homology"/>
<comment type="function">
    <text evidence="2">Plays an important role in DNA replication, recombination and repair. Binds to ssDNA and to an array of partner proteins to recruit them to their sites of action during DNA metabolism.</text>
</comment>
<feature type="compositionally biased region" description="Gly residues" evidence="4">
    <location>
        <begin position="113"/>
        <end position="127"/>
    </location>
</feature>
<dbReference type="GO" id="GO:0006260">
    <property type="term" value="P:DNA replication"/>
    <property type="evidence" value="ECO:0007669"/>
    <property type="project" value="UniProtKB-UniRule"/>
</dbReference>
<keyword evidence="6" id="KW-1185">Reference proteome</keyword>
<keyword evidence="2" id="KW-0235">DNA replication</keyword>
<dbReference type="SUPFAM" id="SSF50249">
    <property type="entry name" value="Nucleic acid-binding proteins"/>
    <property type="match status" value="1"/>
</dbReference>
<feature type="compositionally biased region" description="Low complexity" evidence="4">
    <location>
        <begin position="188"/>
        <end position="206"/>
    </location>
</feature>
<gene>
    <name evidence="5" type="ORF">CEX98_16880</name>
</gene>
<feature type="compositionally biased region" description="Low complexity" evidence="4">
    <location>
        <begin position="128"/>
        <end position="180"/>
    </location>
</feature>
<evidence type="ECO:0000313" key="5">
    <source>
        <dbReference type="EMBL" id="PCK30647.1"/>
    </source>
</evidence>
<reference evidence="6" key="1">
    <citation type="journal article" date="2019" name="Genome Announc.">
        <title>Draft Genome Sequence of Pseudoalteromonas piscicida Strain 36Y ROTHPW, an Hypersaline Seawater Isolate from the South Coast of Sonora, Mexico.</title>
        <authorList>
            <person name="Sanchez-Diaz R."/>
            <person name="Molina-Garza Z.J."/>
            <person name="Cruz-Suarez L.E."/>
            <person name="Selvin J."/>
            <person name="Kiran G.S."/>
            <person name="Ibarra-Gamez J.C."/>
            <person name="Gomez-Gil B."/>
            <person name="Galaviz-Silva L."/>
        </authorList>
    </citation>
    <scope>NUCLEOTIDE SEQUENCE [LARGE SCALE GENOMIC DNA]</scope>
    <source>
        <strain evidence="6">36Y_RITHPW</strain>
    </source>
</reference>
<dbReference type="Pfam" id="PF00436">
    <property type="entry name" value="SSB"/>
    <property type="match status" value="1"/>
</dbReference>
<dbReference type="AlphaFoldDB" id="A0A2A5JMQ6"/>
<dbReference type="PANTHER" id="PTHR10302">
    <property type="entry name" value="SINGLE-STRANDED DNA-BINDING PROTEIN"/>
    <property type="match status" value="1"/>
</dbReference>
<dbReference type="RefSeq" id="WP_099643200.1">
    <property type="nucleotide sequence ID" value="NZ_JAQPZX010000026.1"/>
</dbReference>
<dbReference type="PANTHER" id="PTHR10302:SF27">
    <property type="entry name" value="SINGLE-STRANDED DNA-BINDING PROTEIN"/>
    <property type="match status" value="1"/>
</dbReference>
<dbReference type="InterPro" id="IPR012340">
    <property type="entry name" value="NA-bd_OB-fold"/>
</dbReference>
<feature type="short sequence motif" description="Important for interaction with partner proteins" evidence="2">
    <location>
        <begin position="215"/>
        <end position="220"/>
    </location>
</feature>
<accession>A0A2A5JMQ6</accession>
<name>A0A2A5JMQ6_PSEO7</name>
<dbReference type="InterPro" id="IPR000424">
    <property type="entry name" value="Primosome_PriB/ssb"/>
</dbReference>
<evidence type="ECO:0000256" key="2">
    <source>
        <dbReference type="HAMAP-Rule" id="MF_00984"/>
    </source>
</evidence>
<dbReference type="InterPro" id="IPR011344">
    <property type="entry name" value="ssDNA-bd"/>
</dbReference>
<comment type="caution">
    <text evidence="5">The sequence shown here is derived from an EMBL/GenBank/DDBJ whole genome shotgun (WGS) entry which is preliminary data.</text>
</comment>
<keyword evidence="1 2" id="KW-0238">DNA-binding</keyword>
<dbReference type="PROSITE" id="PS50935">
    <property type="entry name" value="SSB"/>
    <property type="match status" value="1"/>
</dbReference>
<evidence type="ECO:0000313" key="6">
    <source>
        <dbReference type="Proteomes" id="UP000228621"/>
    </source>
</evidence>
<protein>
    <recommendedName>
        <fullName evidence="2 3">Single-stranded DNA-binding protein</fullName>
        <shortName evidence="2">SSB</shortName>
    </recommendedName>
</protein>
<feature type="region of interest" description="Disordered" evidence="4">
    <location>
        <begin position="111"/>
        <end position="220"/>
    </location>
</feature>
<dbReference type="GO" id="GO:0009295">
    <property type="term" value="C:nucleoid"/>
    <property type="evidence" value="ECO:0007669"/>
    <property type="project" value="TreeGrafter"/>
</dbReference>
<dbReference type="Proteomes" id="UP000228621">
    <property type="component" value="Unassembled WGS sequence"/>
</dbReference>
<dbReference type="GO" id="GO:0003697">
    <property type="term" value="F:single-stranded DNA binding"/>
    <property type="evidence" value="ECO:0007669"/>
    <property type="project" value="UniProtKB-UniRule"/>
</dbReference>
<dbReference type="EMBL" id="NKHF01000077">
    <property type="protein sequence ID" value="PCK30647.1"/>
    <property type="molecule type" value="Genomic_DNA"/>
</dbReference>
<dbReference type="HAMAP" id="MF_00984">
    <property type="entry name" value="SSB"/>
    <property type="match status" value="1"/>
</dbReference>
<dbReference type="Gene3D" id="2.40.50.140">
    <property type="entry name" value="Nucleic acid-binding proteins"/>
    <property type="match status" value="1"/>
</dbReference>
<sequence length="220" mass="24219">MARGVNKVILVGNLGQDPEVRYMPNGNGVANISIATTDSWKDKNTGQLQERTEWHRVVLFGKLAEVAGEYLRKGSQVYIEGRLQTRKWTDQSGQEKYTTEIVVDMGGQMQMLGGRGEQQGQGGGQYQGGQQQQNNYGQQNYNQAPQQQYAQPQQSQSNQQQGGFAPQQPQQSQQNTQQSSGFGGQSQGGFAPQQNQNQSQSGGSSNPMEPPIDFDDDIPF</sequence>
<keyword evidence="2" id="KW-0233">DNA recombination</keyword>
<comment type="subunit">
    <text evidence="2">Homotetramer.</text>
</comment>
<feature type="DNA-binding region" evidence="2">
    <location>
        <begin position="54"/>
        <end position="60"/>
    </location>
</feature>
<evidence type="ECO:0000256" key="4">
    <source>
        <dbReference type="SAM" id="MobiDB-lite"/>
    </source>
</evidence>
<dbReference type="CDD" id="cd04496">
    <property type="entry name" value="SSB_OBF"/>
    <property type="match status" value="1"/>
</dbReference>
<dbReference type="GO" id="GO:0006281">
    <property type="term" value="P:DNA repair"/>
    <property type="evidence" value="ECO:0007669"/>
    <property type="project" value="UniProtKB-UniRule"/>
</dbReference>
<dbReference type="NCBIfam" id="TIGR00621">
    <property type="entry name" value="ssb"/>
    <property type="match status" value="1"/>
</dbReference>
<dbReference type="OrthoDB" id="9809878at2"/>
<keyword evidence="2" id="KW-0227">DNA damage</keyword>
<organism evidence="5 6">
    <name type="scientific">Pseudoalteromonas piscicida</name>
    <dbReference type="NCBI Taxonomy" id="43662"/>
    <lineage>
        <taxon>Bacteria</taxon>
        <taxon>Pseudomonadati</taxon>
        <taxon>Pseudomonadota</taxon>
        <taxon>Gammaproteobacteria</taxon>
        <taxon>Alteromonadales</taxon>
        <taxon>Pseudoalteromonadaceae</taxon>
        <taxon>Pseudoalteromonas</taxon>
    </lineage>
</organism>